<dbReference type="EMBL" id="RZNZ01000001">
    <property type="protein sequence ID" value="KAA8822456.1"/>
    <property type="molecule type" value="Genomic_DNA"/>
</dbReference>
<evidence type="ECO:0000313" key="4">
    <source>
        <dbReference type="Proteomes" id="UP000345527"/>
    </source>
</evidence>
<dbReference type="InterPro" id="IPR011335">
    <property type="entry name" value="Restrct_endonuc-II-like"/>
</dbReference>
<comment type="caution">
    <text evidence="3">The sequence shown here is derived from an EMBL/GenBank/DDBJ whole genome shotgun (WGS) entry which is preliminary data.</text>
</comment>
<dbReference type="Proteomes" id="UP000374630">
    <property type="component" value="Unassembled WGS sequence"/>
</dbReference>
<protein>
    <submittedName>
        <fullName evidence="3">DUF559 domain-containing protein</fullName>
    </submittedName>
</protein>
<dbReference type="SUPFAM" id="SSF52980">
    <property type="entry name" value="Restriction endonuclease-like"/>
    <property type="match status" value="1"/>
</dbReference>
<dbReference type="Proteomes" id="UP000345527">
    <property type="component" value="Unassembled WGS sequence"/>
</dbReference>
<dbReference type="OrthoDB" id="3234479at2"/>
<organism evidence="3 4">
    <name type="scientific">Bifidobacterium vespertilionis</name>
    <dbReference type="NCBI Taxonomy" id="2562524"/>
    <lineage>
        <taxon>Bacteria</taxon>
        <taxon>Bacillati</taxon>
        <taxon>Actinomycetota</taxon>
        <taxon>Actinomycetes</taxon>
        <taxon>Bifidobacteriales</taxon>
        <taxon>Bifidobacteriaceae</taxon>
        <taxon>Bifidobacterium</taxon>
    </lineage>
</organism>
<gene>
    <name evidence="3" type="ORF">EM848_01340</name>
    <name evidence="2" type="ORF">EMO90_00185</name>
</gene>
<accession>A0A5J5E089</accession>
<evidence type="ECO:0000259" key="1">
    <source>
        <dbReference type="Pfam" id="PF04480"/>
    </source>
</evidence>
<sequence>MTDIASSFMNEQAMRRSGEQYAACARAAADMDITPTFSHATALRYQGVEVPEDCTLSADLHISFEDRGSRRRFAGVKAHYWSGDFQTTFDEGGGFFVTNPAMTWAQMAAYVGEESLAVIGGALMCRDVRRRLASLDDLARYVRDNPYFHGRKRCKDIMPFLLANSDSPPESALAVLIMKSGLGTPVANFRIDLPDGGYCLGDLVFPELKLVIEYQGAYHAGPAQMRSDALRWNKLRALGWDIVFVTADDMRTEQSKRAIVALIRAAMDRQKALVGLLNVM</sequence>
<proteinExistence type="predicted"/>
<feature type="domain" description="DUF559" evidence="1">
    <location>
        <begin position="188"/>
        <end position="255"/>
    </location>
</feature>
<dbReference type="AlphaFoldDB" id="A0A5J5E089"/>
<reference evidence="4 5" key="1">
    <citation type="journal article" date="2019" name="Syst. Appl. Microbiol.">
        <title>Characterization of Bifidobacterium species in feaces of the Egyptian fruit bat: Description of B. vespertilionis sp. nov. and B. rousetti sp. nov.</title>
        <authorList>
            <person name="Modesto M."/>
            <person name="Satti M."/>
            <person name="Watanabe K."/>
            <person name="Puglisi E."/>
            <person name="Morelli L."/>
            <person name="Huang C.-H."/>
            <person name="Liou J.-S."/>
            <person name="Miyashita M."/>
            <person name="Tamura T."/>
            <person name="Saito S."/>
            <person name="Mori K."/>
            <person name="Huang L."/>
            <person name="Sciavilla P."/>
            <person name="Sandri C."/>
            <person name="Spiezio C."/>
            <person name="Vitali F."/>
            <person name="Cavalieri D."/>
            <person name="Perpetuini G."/>
            <person name="Tofalo R."/>
            <person name="Bonetti A."/>
            <person name="Arita M."/>
            <person name="Mattarelli P."/>
        </authorList>
    </citation>
    <scope>NUCLEOTIDE SEQUENCE [LARGE SCALE GENOMIC DNA]</scope>
    <source>
        <strain evidence="2 5">RST16</strain>
        <strain evidence="3 4">RST8</strain>
    </source>
</reference>
<dbReference type="Gene3D" id="3.40.960.10">
    <property type="entry name" value="VSR Endonuclease"/>
    <property type="match status" value="1"/>
</dbReference>
<evidence type="ECO:0000313" key="3">
    <source>
        <dbReference type="EMBL" id="KAA8824482.1"/>
    </source>
</evidence>
<dbReference type="Pfam" id="PF04480">
    <property type="entry name" value="DUF559"/>
    <property type="match status" value="1"/>
</dbReference>
<name>A0A5J5E089_9BIFI</name>
<evidence type="ECO:0000313" key="5">
    <source>
        <dbReference type="Proteomes" id="UP000374630"/>
    </source>
</evidence>
<dbReference type="EMBL" id="RZOA01000002">
    <property type="protein sequence ID" value="KAA8824482.1"/>
    <property type="molecule type" value="Genomic_DNA"/>
</dbReference>
<evidence type="ECO:0000313" key="2">
    <source>
        <dbReference type="EMBL" id="KAA8822456.1"/>
    </source>
</evidence>
<keyword evidence="5" id="KW-1185">Reference proteome</keyword>
<dbReference type="InterPro" id="IPR007569">
    <property type="entry name" value="DUF559"/>
</dbReference>